<keyword evidence="5 12" id="KW-0812">Transmembrane</keyword>
<evidence type="ECO:0000256" key="11">
    <source>
        <dbReference type="RuleBase" id="RU362091"/>
    </source>
</evidence>
<dbReference type="InterPro" id="IPR038377">
    <property type="entry name" value="Na/Glc_symporter_sf"/>
</dbReference>
<evidence type="ECO:0008006" key="16">
    <source>
        <dbReference type="Google" id="ProtNLM"/>
    </source>
</evidence>
<feature type="transmembrane region" description="Helical" evidence="12">
    <location>
        <begin position="411"/>
        <end position="430"/>
    </location>
</feature>
<gene>
    <name evidence="14" type="ORF">PPYR_13661</name>
</gene>
<comment type="subcellular location">
    <subcellularLocation>
        <location evidence="1">Cell membrane</location>
        <topology evidence="1">Multi-pass membrane protein</topology>
    </subcellularLocation>
</comment>
<keyword evidence="10" id="KW-0739">Sodium transport</keyword>
<feature type="transmembrane region" description="Helical" evidence="12">
    <location>
        <begin position="155"/>
        <end position="174"/>
    </location>
</feature>
<dbReference type="EMBL" id="GEZM01057059">
    <property type="protein sequence ID" value="JAV72472.1"/>
    <property type="molecule type" value="Transcribed_RNA"/>
</dbReference>
<evidence type="ECO:0000313" key="14">
    <source>
        <dbReference type="EMBL" id="KAB0794041.1"/>
    </source>
</evidence>
<organism evidence="13">
    <name type="scientific">Photinus pyralis</name>
    <name type="common">Common eastern firefly</name>
    <name type="synonym">Lampyris pyralis</name>
    <dbReference type="NCBI Taxonomy" id="7054"/>
    <lineage>
        <taxon>Eukaryota</taxon>
        <taxon>Metazoa</taxon>
        <taxon>Ecdysozoa</taxon>
        <taxon>Arthropoda</taxon>
        <taxon>Hexapoda</taxon>
        <taxon>Insecta</taxon>
        <taxon>Pterygota</taxon>
        <taxon>Neoptera</taxon>
        <taxon>Endopterygota</taxon>
        <taxon>Coleoptera</taxon>
        <taxon>Polyphaga</taxon>
        <taxon>Elateriformia</taxon>
        <taxon>Elateroidea</taxon>
        <taxon>Lampyridae</taxon>
        <taxon>Lampyrinae</taxon>
        <taxon>Photinus</taxon>
    </lineage>
</organism>
<feature type="transmembrane region" description="Helical" evidence="12">
    <location>
        <begin position="49"/>
        <end position="71"/>
    </location>
</feature>
<dbReference type="OrthoDB" id="6132759at2759"/>
<reference evidence="14 15" key="2">
    <citation type="journal article" date="2018" name="Elife">
        <title>Firefly genomes illuminate parallel origins of bioluminescence in beetles.</title>
        <authorList>
            <person name="Fallon T.R."/>
            <person name="Lower S.E."/>
            <person name="Chang C.H."/>
            <person name="Bessho-Uehara M."/>
            <person name="Martin G.J."/>
            <person name="Bewick A.J."/>
            <person name="Behringer M."/>
            <person name="Debat H.J."/>
            <person name="Wong I."/>
            <person name="Day J.C."/>
            <person name="Suvorov A."/>
            <person name="Silva C.J."/>
            <person name="Stanger-Hall K.F."/>
            <person name="Hall D.W."/>
            <person name="Schmitz R.J."/>
            <person name="Nelson D.R."/>
            <person name="Lewis S.M."/>
            <person name="Shigenobu S."/>
            <person name="Bybee S.M."/>
            <person name="Larracuente A.M."/>
            <person name="Oba Y."/>
            <person name="Weng J.K."/>
        </authorList>
    </citation>
    <scope>NUCLEOTIDE SEQUENCE [LARGE SCALE GENOMIC DNA]</scope>
    <source>
        <strain evidence="14">1611_PpyrPB1</strain>
        <tissue evidence="14">Whole body</tissue>
    </source>
</reference>
<evidence type="ECO:0000256" key="1">
    <source>
        <dbReference type="ARBA" id="ARBA00004651"/>
    </source>
</evidence>
<feature type="transmembrane region" description="Helical" evidence="12">
    <location>
        <begin position="380"/>
        <end position="399"/>
    </location>
</feature>
<sequence length="584" mass="64633">MEDVRFLAIDYLLFIFMFGLSCIVGIYFGCCGNQSTTAEYFLGGKKMKVFPISMSLVASTLSGIGLISLPAEVYMHGMQISVMIFGVITMGVLNNYLYMPVFHRLKLSTVNDYLEIRFDRVIKLIASFLYLITCILFLPLVIYAPSLAFTQVTGIQLHLIAPIMSVICIFYTTIGGLKAIVWTDTLQFSITLCTLAIVLVIGICSVGGPKTIWEASESGDRLEFFNVDPNPTLRCTFWSVFVGSIFTWLGFVAINPSGVQRFSSIPKLEDAKKASIIFSVFASLAKVISCFSGLILYTKYYGCDPLSAGYITKIDQIVPYYVTDIAKQTPGVSGLFIAGLFSTAMSTLSTHLNTVAGVLYLDFIKPTLRRGISEQASSNIIKVLTIVIGLVNVGMIFVADKLGSLFELFHSAQAITGGPVLGLFTLGMLFPCANRRGALIGVISSLLLISIIIIQTQVHVWHSDTRYLPKYLSTEWCNKTDRSDFIHQEMTPATPLTSSNAGGGNVFWLFRITFHYYYCIGTVLTILFGLIGSIITRKKDDPEVNPSLISPCMVRLLSLPQYSTEKGRRMDVIKYNFRTMDDLD</sequence>
<evidence type="ECO:0000256" key="9">
    <source>
        <dbReference type="ARBA" id="ARBA00023136"/>
    </source>
</evidence>
<feature type="transmembrane region" description="Helical" evidence="12">
    <location>
        <begin position="236"/>
        <end position="254"/>
    </location>
</feature>
<proteinExistence type="inferred from homology"/>
<feature type="transmembrane region" description="Helical" evidence="12">
    <location>
        <begin position="77"/>
        <end position="98"/>
    </location>
</feature>
<accession>A0A1Y1LFM7</accession>
<keyword evidence="6 12" id="KW-1133">Transmembrane helix</keyword>
<dbReference type="GO" id="GO:0015293">
    <property type="term" value="F:symporter activity"/>
    <property type="evidence" value="ECO:0007669"/>
    <property type="project" value="TreeGrafter"/>
</dbReference>
<evidence type="ECO:0000256" key="10">
    <source>
        <dbReference type="ARBA" id="ARBA00023201"/>
    </source>
</evidence>
<keyword evidence="8" id="KW-0406">Ion transport</keyword>
<dbReference type="InterPro" id="IPR001734">
    <property type="entry name" value="Na/solute_symporter"/>
</dbReference>
<dbReference type="Proteomes" id="UP000327044">
    <property type="component" value="Unassembled WGS sequence"/>
</dbReference>
<dbReference type="PROSITE" id="PS51257">
    <property type="entry name" value="PROKAR_LIPOPROTEIN"/>
    <property type="match status" value="1"/>
</dbReference>
<dbReference type="InterPro" id="IPR051163">
    <property type="entry name" value="Sodium:Solute_Symporter_SSF"/>
</dbReference>
<dbReference type="Gene3D" id="1.20.1730.10">
    <property type="entry name" value="Sodium/glucose cotransporter"/>
    <property type="match status" value="1"/>
</dbReference>
<reference evidence="14" key="3">
    <citation type="submission" date="2019-08" db="EMBL/GenBank/DDBJ databases">
        <authorList>
            <consortium name="Photinus pyralis genome working group"/>
            <person name="Fallon T.R."/>
            <person name="Sander Lower S.E."/>
            <person name="Weng J.-K."/>
        </authorList>
    </citation>
    <scope>NUCLEOTIDE SEQUENCE</scope>
    <source>
        <strain evidence="14">1611_PpyrPB1</strain>
        <tissue evidence="14">Whole body</tissue>
    </source>
</reference>
<evidence type="ECO:0000313" key="15">
    <source>
        <dbReference type="Proteomes" id="UP000327044"/>
    </source>
</evidence>
<feature type="transmembrane region" description="Helical" evidence="12">
    <location>
        <begin position="124"/>
        <end position="143"/>
    </location>
</feature>
<dbReference type="CDD" id="cd11492">
    <property type="entry name" value="SLC5sbd_NIS-SMVT"/>
    <property type="match status" value="1"/>
</dbReference>
<feature type="transmembrane region" description="Helical" evidence="12">
    <location>
        <begin position="6"/>
        <end position="28"/>
    </location>
</feature>
<dbReference type="Pfam" id="PF00474">
    <property type="entry name" value="SSF"/>
    <property type="match status" value="1"/>
</dbReference>
<evidence type="ECO:0000256" key="5">
    <source>
        <dbReference type="ARBA" id="ARBA00022692"/>
    </source>
</evidence>
<evidence type="ECO:0000256" key="8">
    <source>
        <dbReference type="ARBA" id="ARBA00023065"/>
    </source>
</evidence>
<evidence type="ECO:0000256" key="12">
    <source>
        <dbReference type="SAM" id="Phobius"/>
    </source>
</evidence>
<dbReference type="NCBIfam" id="TIGR00813">
    <property type="entry name" value="sss"/>
    <property type="match status" value="1"/>
</dbReference>
<feature type="transmembrane region" description="Helical" evidence="12">
    <location>
        <begin position="515"/>
        <end position="535"/>
    </location>
</feature>
<evidence type="ECO:0000256" key="3">
    <source>
        <dbReference type="ARBA" id="ARBA00022448"/>
    </source>
</evidence>
<dbReference type="GO" id="GO:0006814">
    <property type="term" value="P:sodium ion transport"/>
    <property type="evidence" value="ECO:0007669"/>
    <property type="project" value="UniProtKB-KW"/>
</dbReference>
<name>A0A1Y1LFM7_PHOPY</name>
<dbReference type="AlphaFoldDB" id="A0A1Y1LFM7"/>
<dbReference type="PROSITE" id="PS50283">
    <property type="entry name" value="NA_SOLUT_SYMP_3"/>
    <property type="match status" value="1"/>
</dbReference>
<keyword evidence="7" id="KW-0915">Sodium</keyword>
<evidence type="ECO:0000256" key="4">
    <source>
        <dbReference type="ARBA" id="ARBA00022475"/>
    </source>
</evidence>
<dbReference type="EMBL" id="VVIM01000009">
    <property type="protein sequence ID" value="KAB0794041.1"/>
    <property type="molecule type" value="Genomic_DNA"/>
</dbReference>
<dbReference type="InParanoid" id="A0A1Y1LFM7"/>
<dbReference type="PANTHER" id="PTHR42985">
    <property type="entry name" value="SODIUM-COUPLED MONOCARBOXYLATE TRANSPORTER"/>
    <property type="match status" value="1"/>
</dbReference>
<feature type="transmembrane region" description="Helical" evidence="12">
    <location>
        <begin position="437"/>
        <end position="458"/>
    </location>
</feature>
<dbReference type="PANTHER" id="PTHR42985:SF21">
    <property type="entry name" value="SODIUM-DEPENDENT MULTIVITAMIN TRANSPORTER-LIKE PROTEIN"/>
    <property type="match status" value="1"/>
</dbReference>
<evidence type="ECO:0000256" key="7">
    <source>
        <dbReference type="ARBA" id="ARBA00023053"/>
    </source>
</evidence>
<keyword evidence="9 12" id="KW-0472">Membrane</keyword>
<feature type="transmembrane region" description="Helical" evidence="12">
    <location>
        <begin position="186"/>
        <end position="208"/>
    </location>
</feature>
<evidence type="ECO:0000256" key="2">
    <source>
        <dbReference type="ARBA" id="ARBA00006434"/>
    </source>
</evidence>
<feature type="transmembrane region" description="Helical" evidence="12">
    <location>
        <begin position="275"/>
        <end position="297"/>
    </location>
</feature>
<feature type="transmembrane region" description="Helical" evidence="12">
    <location>
        <begin position="335"/>
        <end position="360"/>
    </location>
</feature>
<evidence type="ECO:0000256" key="6">
    <source>
        <dbReference type="ARBA" id="ARBA00022989"/>
    </source>
</evidence>
<evidence type="ECO:0000313" key="13">
    <source>
        <dbReference type="EMBL" id="JAV72472.1"/>
    </source>
</evidence>
<comment type="similarity">
    <text evidence="2 11">Belongs to the sodium:solute symporter (SSF) (TC 2.A.21) family.</text>
</comment>
<protein>
    <recommendedName>
        <fullName evidence="16">Sodium-coupled monocarboxylate transporter 1</fullName>
    </recommendedName>
</protein>
<keyword evidence="15" id="KW-1185">Reference proteome</keyword>
<keyword evidence="3" id="KW-0813">Transport</keyword>
<reference evidence="13" key="1">
    <citation type="journal article" date="2016" name="Sci. Rep.">
        <title>Molecular characterization of firefly nuptial gifts: a multi-omics approach sheds light on postcopulatory sexual selection.</title>
        <authorList>
            <person name="Al-Wathiqui N."/>
            <person name="Fallon T.R."/>
            <person name="South A."/>
            <person name="Weng J.K."/>
            <person name="Lewis S.M."/>
        </authorList>
    </citation>
    <scope>NUCLEOTIDE SEQUENCE</scope>
</reference>
<dbReference type="GO" id="GO:0005886">
    <property type="term" value="C:plasma membrane"/>
    <property type="evidence" value="ECO:0007669"/>
    <property type="project" value="UniProtKB-SubCell"/>
</dbReference>
<keyword evidence="4" id="KW-1003">Cell membrane</keyword>